<dbReference type="Proteomes" id="UP001597353">
    <property type="component" value="Unassembled WGS sequence"/>
</dbReference>
<gene>
    <name evidence="1" type="ORF">ACFSGJ_06945</name>
</gene>
<evidence type="ECO:0000313" key="1">
    <source>
        <dbReference type="EMBL" id="MFD1911950.1"/>
    </source>
</evidence>
<dbReference type="EMBL" id="JBHUGH010000005">
    <property type="protein sequence ID" value="MFD1911950.1"/>
    <property type="molecule type" value="Genomic_DNA"/>
</dbReference>
<keyword evidence="2" id="KW-1185">Reference proteome</keyword>
<sequence>MKNSSSLAVSFRPALAGCGPLLAIDCIGQMQNRPIICDRLVNEPPVATTFRMLCPQILAQMRPETIVAPLFGSGYDALDLVERLAMMGYRGRLFILAPSLPRPAIVQDDLNAAADGIDVTLILPGQT</sequence>
<dbReference type="RefSeq" id="WP_390260267.1">
    <property type="nucleotide sequence ID" value="NZ_JBHUGH010000005.1"/>
</dbReference>
<proteinExistence type="predicted"/>
<organism evidence="1 2">
    <name type="scientific">Halodurantibacterium flavum</name>
    <dbReference type="NCBI Taxonomy" id="1382802"/>
    <lineage>
        <taxon>Bacteria</taxon>
        <taxon>Pseudomonadati</taxon>
        <taxon>Pseudomonadota</taxon>
        <taxon>Alphaproteobacteria</taxon>
        <taxon>Rhodobacterales</taxon>
        <taxon>Paracoccaceae</taxon>
        <taxon>Halodurantibacterium</taxon>
    </lineage>
</organism>
<reference evidence="2" key="1">
    <citation type="journal article" date="2019" name="Int. J. Syst. Evol. Microbiol.">
        <title>The Global Catalogue of Microorganisms (GCM) 10K type strain sequencing project: providing services to taxonomists for standard genome sequencing and annotation.</title>
        <authorList>
            <consortium name="The Broad Institute Genomics Platform"/>
            <consortium name="The Broad Institute Genome Sequencing Center for Infectious Disease"/>
            <person name="Wu L."/>
            <person name="Ma J."/>
        </authorList>
    </citation>
    <scope>NUCLEOTIDE SEQUENCE [LARGE SCALE GENOMIC DNA]</scope>
    <source>
        <strain evidence="2">CGMCC 4.7242</strain>
    </source>
</reference>
<accession>A0ABW4S2W2</accession>
<name>A0ABW4S2W2_9RHOB</name>
<comment type="caution">
    <text evidence="1">The sequence shown here is derived from an EMBL/GenBank/DDBJ whole genome shotgun (WGS) entry which is preliminary data.</text>
</comment>
<protein>
    <submittedName>
        <fullName evidence="1">Uncharacterized protein</fullName>
    </submittedName>
</protein>
<evidence type="ECO:0000313" key="2">
    <source>
        <dbReference type="Proteomes" id="UP001597353"/>
    </source>
</evidence>